<dbReference type="OrthoDB" id="9813231at2"/>
<dbReference type="RefSeq" id="WP_111816451.1">
    <property type="nucleotide sequence ID" value="NZ_CBCRZQ010000007.1"/>
</dbReference>
<dbReference type="Gene3D" id="3.90.1150.200">
    <property type="match status" value="1"/>
</dbReference>
<keyword evidence="3" id="KW-1185">Reference proteome</keyword>
<sequence length="151" mass="17430">MQSSATTPDQYITELPEDRKEIMQKLRVAIKKNLPKGFEEIMQYGMISYVVPHSIYPDGYHCKPSDALPFMSIASQKNHIGFYHSGIYTDPELMAWFVAEYPKHAKGKLDMGKSCIRFKNPKNIPFELFGELTTKVSVAEWIAKYESIFKR</sequence>
<evidence type="ECO:0000313" key="2">
    <source>
        <dbReference type="EMBL" id="TXD68733.1"/>
    </source>
</evidence>
<organism evidence="2 3">
    <name type="scientific">Aequorivita lipolytica</name>
    <dbReference type="NCBI Taxonomy" id="153267"/>
    <lineage>
        <taxon>Bacteria</taxon>
        <taxon>Pseudomonadati</taxon>
        <taxon>Bacteroidota</taxon>
        <taxon>Flavobacteriia</taxon>
        <taxon>Flavobacteriales</taxon>
        <taxon>Flavobacteriaceae</taxon>
        <taxon>Aequorivita</taxon>
    </lineage>
</organism>
<evidence type="ECO:0000259" key="1">
    <source>
        <dbReference type="Pfam" id="PF08818"/>
    </source>
</evidence>
<gene>
    <name evidence="2" type="ORF">ESV24_11260</name>
</gene>
<proteinExistence type="predicted"/>
<comment type="caution">
    <text evidence="2">The sequence shown here is derived from an EMBL/GenBank/DDBJ whole genome shotgun (WGS) entry which is preliminary data.</text>
</comment>
<accession>A0A5C6YPF0</accession>
<dbReference type="Proteomes" id="UP000321945">
    <property type="component" value="Unassembled WGS sequence"/>
</dbReference>
<dbReference type="Pfam" id="PF08818">
    <property type="entry name" value="DUF1801"/>
    <property type="match status" value="1"/>
</dbReference>
<name>A0A5C6YPF0_9FLAO</name>
<dbReference type="InterPro" id="IPR014922">
    <property type="entry name" value="YdhG-like"/>
</dbReference>
<protein>
    <submittedName>
        <fullName evidence="2">DUF1801 domain-containing protein</fullName>
    </submittedName>
</protein>
<feature type="domain" description="YdhG-like" evidence="1">
    <location>
        <begin position="19"/>
        <end position="133"/>
    </location>
</feature>
<dbReference type="AlphaFoldDB" id="A0A5C6YPF0"/>
<evidence type="ECO:0000313" key="3">
    <source>
        <dbReference type="Proteomes" id="UP000321945"/>
    </source>
</evidence>
<dbReference type="EMBL" id="VORU01000009">
    <property type="protein sequence ID" value="TXD68733.1"/>
    <property type="molecule type" value="Genomic_DNA"/>
</dbReference>
<dbReference type="SUPFAM" id="SSF159888">
    <property type="entry name" value="YdhG-like"/>
    <property type="match status" value="1"/>
</dbReference>
<reference evidence="2 3" key="1">
    <citation type="submission" date="2019-08" db="EMBL/GenBank/DDBJ databases">
        <title>Genome of Aequorivita lipolytica Y10-2 (type strain).</title>
        <authorList>
            <person name="Bowman J.P."/>
        </authorList>
    </citation>
    <scope>NUCLEOTIDE SEQUENCE [LARGE SCALE GENOMIC DNA]</scope>
    <source>
        <strain evidence="2 3">Y10-2</strain>
    </source>
</reference>